<dbReference type="InterPro" id="IPR029061">
    <property type="entry name" value="THDP-binding"/>
</dbReference>
<gene>
    <name evidence="5" type="ORF">ACFQ34_06510</name>
</gene>
<sequence>MAREITYIAAIMEGIHQEMSRDEDVLLIGQSVGGSPEDPFVAAFGPDRVRVTPISETAEIGMAAGAALAGKRPVVDCTMAEFLLVAMDQVVNEANRFHYMSGGRVTAPLVLKAGYGFTAGWAGQHTGSIYGMFMGVPGLKVALPSTPADAKGLMATAIRDDNPVLFLHHYLLTLETGDVPEGEHLVPFGQAAIVRPGTDVTLVATGWTVHRALEAAEELAADGVSVEVIDPRTIAPLDVDTVLASVERTGRLVLVDQATRHASVSAIIAAEVAEAGFASLRAPIVQVTALDAPIAYSKPMEDFVLPDVAKIVAGVRRAVDVTLPHDAATAVR</sequence>
<dbReference type="EC" id="1.2.4.-" evidence="5"/>
<dbReference type="InterPro" id="IPR005475">
    <property type="entry name" value="Transketolase-like_Pyr-bd"/>
</dbReference>
<reference evidence="6" key="1">
    <citation type="journal article" date="2019" name="Int. J. Syst. Evol. Microbiol.">
        <title>The Global Catalogue of Microorganisms (GCM) 10K type strain sequencing project: providing services to taxonomists for standard genome sequencing and annotation.</title>
        <authorList>
            <consortium name="The Broad Institute Genomics Platform"/>
            <consortium name="The Broad Institute Genome Sequencing Center for Infectious Disease"/>
            <person name="Wu L."/>
            <person name="Ma J."/>
        </authorList>
    </citation>
    <scope>NUCLEOTIDE SEQUENCE [LARGE SCALE GENOMIC DNA]</scope>
    <source>
        <strain evidence="6">CCUG 49018</strain>
    </source>
</reference>
<dbReference type="PANTHER" id="PTHR43257:SF2">
    <property type="entry name" value="PYRUVATE DEHYDROGENASE E1 COMPONENT SUBUNIT BETA"/>
    <property type="match status" value="1"/>
</dbReference>
<keyword evidence="2 5" id="KW-0560">Oxidoreductase</keyword>
<dbReference type="RefSeq" id="WP_013675798.1">
    <property type="nucleotide sequence ID" value="NZ_BAABKS010000043.1"/>
</dbReference>
<name>A0ABW3VE04_9PSEU</name>
<organism evidence="5 6">
    <name type="scientific">Pseudonocardia benzenivorans</name>
    <dbReference type="NCBI Taxonomy" id="228005"/>
    <lineage>
        <taxon>Bacteria</taxon>
        <taxon>Bacillati</taxon>
        <taxon>Actinomycetota</taxon>
        <taxon>Actinomycetes</taxon>
        <taxon>Pseudonocardiales</taxon>
        <taxon>Pseudonocardiaceae</taxon>
        <taxon>Pseudonocardia</taxon>
    </lineage>
</organism>
<dbReference type="PANTHER" id="PTHR43257">
    <property type="entry name" value="PYRUVATE DEHYDROGENASE E1 COMPONENT BETA SUBUNIT"/>
    <property type="match status" value="1"/>
</dbReference>
<keyword evidence="6" id="KW-1185">Reference proteome</keyword>
<comment type="caution">
    <text evidence="5">The sequence shown here is derived from an EMBL/GenBank/DDBJ whole genome shotgun (WGS) entry which is preliminary data.</text>
</comment>
<dbReference type="InterPro" id="IPR009014">
    <property type="entry name" value="Transketo_C/PFOR_II"/>
</dbReference>
<dbReference type="SMART" id="SM00861">
    <property type="entry name" value="Transket_pyr"/>
    <property type="match status" value="1"/>
</dbReference>
<protein>
    <submittedName>
        <fullName evidence="5">Alpha-ketoacid dehydrogenase subunit beta</fullName>
        <ecNumber evidence="5">1.2.4.-</ecNumber>
    </submittedName>
</protein>
<dbReference type="SUPFAM" id="SSF52518">
    <property type="entry name" value="Thiamin diphosphate-binding fold (THDP-binding)"/>
    <property type="match status" value="1"/>
</dbReference>
<dbReference type="SUPFAM" id="SSF52922">
    <property type="entry name" value="TK C-terminal domain-like"/>
    <property type="match status" value="1"/>
</dbReference>
<evidence type="ECO:0000256" key="2">
    <source>
        <dbReference type="ARBA" id="ARBA00023002"/>
    </source>
</evidence>
<keyword evidence="3" id="KW-0786">Thiamine pyrophosphate</keyword>
<proteinExistence type="predicted"/>
<evidence type="ECO:0000256" key="3">
    <source>
        <dbReference type="ARBA" id="ARBA00023052"/>
    </source>
</evidence>
<dbReference type="Pfam" id="PF02779">
    <property type="entry name" value="Transket_pyr"/>
    <property type="match status" value="1"/>
</dbReference>
<accession>A0ABW3VE04</accession>
<dbReference type="InterPro" id="IPR033248">
    <property type="entry name" value="Transketolase_C"/>
</dbReference>
<dbReference type="GO" id="GO:0016491">
    <property type="term" value="F:oxidoreductase activity"/>
    <property type="evidence" value="ECO:0007669"/>
    <property type="project" value="UniProtKB-KW"/>
</dbReference>
<evidence type="ECO:0000256" key="1">
    <source>
        <dbReference type="ARBA" id="ARBA00001964"/>
    </source>
</evidence>
<evidence type="ECO:0000313" key="5">
    <source>
        <dbReference type="EMBL" id="MFD1232933.1"/>
    </source>
</evidence>
<dbReference type="Gene3D" id="3.40.50.920">
    <property type="match status" value="1"/>
</dbReference>
<dbReference type="Proteomes" id="UP001597182">
    <property type="component" value="Unassembled WGS sequence"/>
</dbReference>
<evidence type="ECO:0000259" key="4">
    <source>
        <dbReference type="SMART" id="SM00861"/>
    </source>
</evidence>
<dbReference type="Pfam" id="PF02780">
    <property type="entry name" value="Transketolase_C"/>
    <property type="match status" value="1"/>
</dbReference>
<dbReference type="Gene3D" id="3.40.50.970">
    <property type="match status" value="1"/>
</dbReference>
<evidence type="ECO:0000313" key="6">
    <source>
        <dbReference type="Proteomes" id="UP001597182"/>
    </source>
</evidence>
<comment type="cofactor">
    <cofactor evidence="1">
        <name>thiamine diphosphate</name>
        <dbReference type="ChEBI" id="CHEBI:58937"/>
    </cofactor>
</comment>
<dbReference type="EMBL" id="JBHTMB010000044">
    <property type="protein sequence ID" value="MFD1232933.1"/>
    <property type="molecule type" value="Genomic_DNA"/>
</dbReference>
<feature type="domain" description="Transketolase-like pyrimidine-binding" evidence="4">
    <location>
        <begin position="5"/>
        <end position="174"/>
    </location>
</feature>